<keyword evidence="2" id="KW-1185">Reference proteome</keyword>
<organism evidence="1 2">
    <name type="scientific">Ramazzottius varieornatus</name>
    <name type="common">Water bear</name>
    <name type="synonym">Tardigrade</name>
    <dbReference type="NCBI Taxonomy" id="947166"/>
    <lineage>
        <taxon>Eukaryota</taxon>
        <taxon>Metazoa</taxon>
        <taxon>Ecdysozoa</taxon>
        <taxon>Tardigrada</taxon>
        <taxon>Eutardigrada</taxon>
        <taxon>Parachela</taxon>
        <taxon>Hypsibioidea</taxon>
        <taxon>Ramazzottiidae</taxon>
        <taxon>Ramazzottius</taxon>
    </lineage>
</organism>
<dbReference type="EMBL" id="BDGG01000006">
    <property type="protein sequence ID" value="GAV00139.1"/>
    <property type="molecule type" value="Genomic_DNA"/>
</dbReference>
<reference evidence="1 2" key="1">
    <citation type="journal article" date="2016" name="Nat. Commun.">
        <title>Extremotolerant tardigrade genome and improved radiotolerance of human cultured cells by tardigrade-unique protein.</title>
        <authorList>
            <person name="Hashimoto T."/>
            <person name="Horikawa D.D."/>
            <person name="Saito Y."/>
            <person name="Kuwahara H."/>
            <person name="Kozuka-Hata H."/>
            <person name="Shin-I T."/>
            <person name="Minakuchi Y."/>
            <person name="Ohishi K."/>
            <person name="Motoyama A."/>
            <person name="Aizu T."/>
            <person name="Enomoto A."/>
            <person name="Kondo K."/>
            <person name="Tanaka S."/>
            <person name="Hara Y."/>
            <person name="Koshikawa S."/>
            <person name="Sagara H."/>
            <person name="Miura T."/>
            <person name="Yokobori S."/>
            <person name="Miyagawa K."/>
            <person name="Suzuki Y."/>
            <person name="Kubo T."/>
            <person name="Oyama M."/>
            <person name="Kohara Y."/>
            <person name="Fujiyama A."/>
            <person name="Arakawa K."/>
            <person name="Katayama T."/>
            <person name="Toyoda A."/>
            <person name="Kunieda T."/>
        </authorList>
    </citation>
    <scope>NUCLEOTIDE SEQUENCE [LARGE SCALE GENOMIC DNA]</scope>
    <source>
        <strain evidence="1 2">YOKOZUNA-1</strain>
    </source>
</reference>
<name>A0A1D1VNN6_RAMVA</name>
<comment type="caution">
    <text evidence="1">The sequence shown here is derived from an EMBL/GenBank/DDBJ whole genome shotgun (WGS) entry which is preliminary data.</text>
</comment>
<dbReference type="AlphaFoldDB" id="A0A1D1VNN6"/>
<gene>
    <name evidence="1" type="primary">RvY_11029</name>
    <name evidence="1" type="synonym">RvY_11029.2</name>
    <name evidence="1" type="ORF">RvY_11029-2</name>
</gene>
<dbReference type="Proteomes" id="UP000186922">
    <property type="component" value="Unassembled WGS sequence"/>
</dbReference>
<evidence type="ECO:0000313" key="1">
    <source>
        <dbReference type="EMBL" id="GAV00139.1"/>
    </source>
</evidence>
<evidence type="ECO:0000313" key="2">
    <source>
        <dbReference type="Proteomes" id="UP000186922"/>
    </source>
</evidence>
<protein>
    <submittedName>
        <fullName evidence="1">Uncharacterized protein</fullName>
    </submittedName>
</protein>
<accession>A0A1D1VNN6</accession>
<sequence>MDIAKQTSNPLRMISLPNLLQVEQNLLPMSCLHPETRIRKRHQTRLLILPAKNVLLVTGPMSLPRSVVAWPACRTSLGKSPVLASCENGEITLEKEARGSIS</sequence>
<proteinExistence type="predicted"/>